<feature type="compositionally biased region" description="Polar residues" evidence="1">
    <location>
        <begin position="54"/>
        <end position="69"/>
    </location>
</feature>
<evidence type="ECO:0000256" key="1">
    <source>
        <dbReference type="SAM" id="MobiDB-lite"/>
    </source>
</evidence>
<dbReference type="EMBL" id="KV417896">
    <property type="protein sequence ID" value="KZP04689.1"/>
    <property type="molecule type" value="Genomic_DNA"/>
</dbReference>
<feature type="region of interest" description="Disordered" evidence="1">
    <location>
        <begin position="1"/>
        <end position="20"/>
    </location>
</feature>
<accession>A0A167V6I8</accession>
<protein>
    <submittedName>
        <fullName evidence="2">Uncharacterized protein</fullName>
    </submittedName>
</protein>
<gene>
    <name evidence="2" type="ORF">FIBSPDRAFT_694422</name>
</gene>
<proteinExistence type="predicted"/>
<sequence length="154" mass="16296">FATPVMDKGKGKLVDDDDVSTTGSVLISEANIKYPVHVLDVADEGMVDPPVRSVETNTESTPIAAQGTLQDDKQNAADEADPPLPSVETPPAPASAPSLTSDVATFLTTLTTVFSAHPELSEGLRHITRSATNGAYWSAHREAVTRAAEDIRRS</sequence>
<organism evidence="2 3">
    <name type="scientific">Athelia psychrophila</name>
    <dbReference type="NCBI Taxonomy" id="1759441"/>
    <lineage>
        <taxon>Eukaryota</taxon>
        <taxon>Fungi</taxon>
        <taxon>Dikarya</taxon>
        <taxon>Basidiomycota</taxon>
        <taxon>Agaricomycotina</taxon>
        <taxon>Agaricomycetes</taxon>
        <taxon>Agaricomycetidae</taxon>
        <taxon>Atheliales</taxon>
        <taxon>Atheliaceae</taxon>
        <taxon>Athelia</taxon>
    </lineage>
</organism>
<dbReference type="Proteomes" id="UP000076532">
    <property type="component" value="Unassembled WGS sequence"/>
</dbReference>
<feature type="region of interest" description="Disordered" evidence="1">
    <location>
        <begin position="48"/>
        <end position="100"/>
    </location>
</feature>
<dbReference type="AlphaFoldDB" id="A0A167V6I8"/>
<reference evidence="2 3" key="1">
    <citation type="journal article" date="2016" name="Mol. Biol. Evol.">
        <title>Comparative Genomics of Early-Diverging Mushroom-Forming Fungi Provides Insights into the Origins of Lignocellulose Decay Capabilities.</title>
        <authorList>
            <person name="Nagy L.G."/>
            <person name="Riley R."/>
            <person name="Tritt A."/>
            <person name="Adam C."/>
            <person name="Daum C."/>
            <person name="Floudas D."/>
            <person name="Sun H."/>
            <person name="Yadav J.S."/>
            <person name="Pangilinan J."/>
            <person name="Larsson K.H."/>
            <person name="Matsuura K."/>
            <person name="Barry K."/>
            <person name="Labutti K."/>
            <person name="Kuo R."/>
            <person name="Ohm R.A."/>
            <person name="Bhattacharya S.S."/>
            <person name="Shirouzu T."/>
            <person name="Yoshinaga Y."/>
            <person name="Martin F.M."/>
            <person name="Grigoriev I.V."/>
            <person name="Hibbett D.S."/>
        </authorList>
    </citation>
    <scope>NUCLEOTIDE SEQUENCE [LARGE SCALE GENOMIC DNA]</scope>
    <source>
        <strain evidence="2 3">CBS 109695</strain>
    </source>
</reference>
<feature type="non-terminal residue" evidence="2">
    <location>
        <position position="1"/>
    </location>
</feature>
<dbReference type="STRING" id="436010.A0A167V6I8"/>
<evidence type="ECO:0000313" key="3">
    <source>
        <dbReference type="Proteomes" id="UP000076532"/>
    </source>
</evidence>
<evidence type="ECO:0000313" key="2">
    <source>
        <dbReference type="EMBL" id="KZP04689.1"/>
    </source>
</evidence>
<feature type="non-terminal residue" evidence="2">
    <location>
        <position position="154"/>
    </location>
</feature>
<keyword evidence="3" id="KW-1185">Reference proteome</keyword>
<feature type="compositionally biased region" description="Pro residues" evidence="1">
    <location>
        <begin position="82"/>
        <end position="94"/>
    </location>
</feature>
<name>A0A167V6I8_9AGAM</name>
<dbReference type="OrthoDB" id="661148at2759"/>